<dbReference type="HOGENOM" id="CLU_142665_1_0_2"/>
<organism evidence="1 2">
    <name type="scientific">Thermofilum pendens (strain DSM 2475 / Hrk 5)</name>
    <dbReference type="NCBI Taxonomy" id="368408"/>
    <lineage>
        <taxon>Archaea</taxon>
        <taxon>Thermoproteota</taxon>
        <taxon>Thermoprotei</taxon>
        <taxon>Thermofilales</taxon>
        <taxon>Thermofilaceae</taxon>
        <taxon>Thermofilum</taxon>
    </lineage>
</organism>
<dbReference type="Pfam" id="PF05942">
    <property type="entry name" value="PaREP1"/>
    <property type="match status" value="1"/>
</dbReference>
<dbReference type="Proteomes" id="UP000000641">
    <property type="component" value="Chromosome"/>
</dbReference>
<gene>
    <name evidence="1" type="ordered locus">Tpen_1335</name>
</gene>
<dbReference type="GeneID" id="4601310"/>
<dbReference type="AlphaFoldDB" id="A1RZV2"/>
<dbReference type="eggNOG" id="arCOG03723">
    <property type="taxonomic scope" value="Archaea"/>
</dbReference>
<evidence type="ECO:0008006" key="3">
    <source>
        <dbReference type="Google" id="ProtNLM"/>
    </source>
</evidence>
<dbReference type="InterPro" id="IPR010268">
    <property type="entry name" value="PaREP1"/>
</dbReference>
<dbReference type="OrthoDB" id="27722at2157"/>
<dbReference type="EMBL" id="CP000505">
    <property type="protein sequence ID" value="ABL78732.1"/>
    <property type="molecule type" value="Genomic_DNA"/>
</dbReference>
<dbReference type="EnsemblBacteria" id="ABL78732">
    <property type="protein sequence ID" value="ABL78732"/>
    <property type="gene ID" value="Tpen_1335"/>
</dbReference>
<dbReference type="STRING" id="368408.Tpen_1335"/>
<keyword evidence="2" id="KW-1185">Reference proteome</keyword>
<name>A1RZV2_THEPD</name>
<dbReference type="KEGG" id="tpe:Tpen_1335"/>
<dbReference type="RefSeq" id="WP_011752997.1">
    <property type="nucleotide sequence ID" value="NC_008698.1"/>
</dbReference>
<dbReference type="Gene3D" id="1.20.120.330">
    <property type="entry name" value="Nucleotidyltransferases domain 2"/>
    <property type="match status" value="1"/>
</dbReference>
<sequence>MDTARTTRLIEEAENLLRVALEEFEKGVKEGSDEAIRDSAEKAWRAVAKAADALLLAKGFSEENIETHRQKRLALEELAAKDPEVARQGFKDRFMAREYTLHVRCFYDGEYTLSSLREELEKARQFVEDVKKATA</sequence>
<evidence type="ECO:0000313" key="2">
    <source>
        <dbReference type="Proteomes" id="UP000000641"/>
    </source>
</evidence>
<protein>
    <recommendedName>
        <fullName evidence="3">HEPN domain-containing protein</fullName>
    </recommendedName>
</protein>
<evidence type="ECO:0000313" key="1">
    <source>
        <dbReference type="EMBL" id="ABL78732.1"/>
    </source>
</evidence>
<accession>A1RZV2</accession>
<reference evidence="2" key="1">
    <citation type="journal article" date="2008" name="J. Bacteriol.">
        <title>Genome sequence of Thermofilum pendens reveals an exceptional loss of biosynthetic pathways without genome reduction.</title>
        <authorList>
            <person name="Anderson I."/>
            <person name="Rodriguez J."/>
            <person name="Susanti D."/>
            <person name="Porat I."/>
            <person name="Reich C."/>
            <person name="Ulrich L.E."/>
            <person name="Elkins J.G."/>
            <person name="Mavromatis K."/>
            <person name="Lykidis A."/>
            <person name="Kim E."/>
            <person name="Thompson L.S."/>
            <person name="Nolan M."/>
            <person name="Land M."/>
            <person name="Copeland A."/>
            <person name="Lapidus A."/>
            <person name="Lucas S."/>
            <person name="Detter C."/>
            <person name="Zhulin I.B."/>
            <person name="Olsen G.J."/>
            <person name="Whitman W."/>
            <person name="Mukhopadhyay B."/>
            <person name="Bristow J."/>
            <person name="Kyrpides N."/>
        </authorList>
    </citation>
    <scope>NUCLEOTIDE SEQUENCE [LARGE SCALE GENOMIC DNA]</scope>
    <source>
        <strain evidence="2">DSM 2475 / Hrk 5</strain>
    </source>
</reference>
<proteinExistence type="predicted"/>